<dbReference type="CDD" id="cd00118">
    <property type="entry name" value="LysM"/>
    <property type="match status" value="1"/>
</dbReference>
<dbReference type="InterPro" id="IPR036779">
    <property type="entry name" value="LysM_dom_sf"/>
</dbReference>
<dbReference type="Gene3D" id="3.10.350.10">
    <property type="entry name" value="LysM domain"/>
    <property type="match status" value="1"/>
</dbReference>
<dbReference type="PANTHER" id="PTHR37423">
    <property type="entry name" value="SOLUBLE LYTIC MUREIN TRANSGLYCOSYLASE-RELATED"/>
    <property type="match status" value="1"/>
</dbReference>
<dbReference type="Gene3D" id="1.10.530.10">
    <property type="match status" value="1"/>
</dbReference>
<evidence type="ECO:0000256" key="2">
    <source>
        <dbReference type="SAM" id="MobiDB-lite"/>
    </source>
</evidence>
<reference evidence="4 5" key="1">
    <citation type="submission" date="2024-04" db="EMBL/GenBank/DDBJ databases">
        <authorList>
            <person name="Cremers G."/>
        </authorList>
    </citation>
    <scope>NUCLEOTIDE SEQUENCE [LARGE SCALE GENOMIC DNA]</scope>
    <source>
        <strain evidence="4">MeCH1-AG</strain>
    </source>
</reference>
<dbReference type="Pfam" id="PF01464">
    <property type="entry name" value="SLT"/>
    <property type="match status" value="1"/>
</dbReference>
<evidence type="ECO:0000313" key="4">
    <source>
        <dbReference type="EMBL" id="CAL1239657.1"/>
    </source>
</evidence>
<dbReference type="PROSITE" id="PS51782">
    <property type="entry name" value="LYSM"/>
    <property type="match status" value="1"/>
</dbReference>
<dbReference type="PROSITE" id="PS00922">
    <property type="entry name" value="TRANSGLYCOSYLASE"/>
    <property type="match status" value="1"/>
</dbReference>
<comment type="similarity">
    <text evidence="1">Belongs to the transglycosylase Slt family.</text>
</comment>
<dbReference type="InterPro" id="IPR018392">
    <property type="entry name" value="LysM"/>
</dbReference>
<evidence type="ECO:0000256" key="1">
    <source>
        <dbReference type="ARBA" id="ARBA00007734"/>
    </source>
</evidence>
<accession>A0ABM9NGD8</accession>
<dbReference type="RefSeq" id="WP_348759200.1">
    <property type="nucleotide sequence ID" value="NZ_OZ026884.1"/>
</dbReference>
<dbReference type="PANTHER" id="PTHR37423:SF2">
    <property type="entry name" value="MEMBRANE-BOUND LYTIC MUREIN TRANSGLYCOSYLASE C"/>
    <property type="match status" value="1"/>
</dbReference>
<sequence>MTHRIRDPRRRAGGEDAPARFRRLALIMGLPSLLAACAHPPTSPPGDVAATASAPVFRVGPPRRGKLQAMNTYAASLPELAPALSPTAIIEHILSRKRTAETGKAGIAPPPLPNQARLVPTETKGPAKAGGRKPRKLPRDPWDSLRSRLLLASIDHASVTPHIEELRAHPEAVDFLMQRAEPYLRYLLEEIDRRGLPADLVLVPMVESAFEAAALSPKQAAGLWQFIPATGAQYGLQLGEGYDGRYDTHASTQAALKHLQHLHDHFHGDWLLALAAYNAGEGAVERALEASRKAGLEGSFWDLDLPAETEAYVRKITALAHVIADPASYGLKPRRSSPQPPLARVEVGPDVRLADVVATAGLSADEFYRLNPAFKPDVPPPPQTYNLLLPQDKAQALAGNLAGAKVYLARKVVVRKGDTLATLAKRHGVSAVKLAEWNGLKPKAPLKAGQELLVFPA</sequence>
<dbReference type="Pfam" id="PF01476">
    <property type="entry name" value="LysM"/>
    <property type="match status" value="1"/>
</dbReference>
<feature type="region of interest" description="Disordered" evidence="2">
    <location>
        <begin position="101"/>
        <end position="141"/>
    </location>
</feature>
<name>A0ABM9NGD8_9GAMM</name>
<organism evidence="4 5">
    <name type="scientific">Candidatus Methylocalor cossyra</name>
    <dbReference type="NCBI Taxonomy" id="3108543"/>
    <lineage>
        <taxon>Bacteria</taxon>
        <taxon>Pseudomonadati</taxon>
        <taxon>Pseudomonadota</taxon>
        <taxon>Gammaproteobacteria</taxon>
        <taxon>Methylococcales</taxon>
        <taxon>Methylococcaceae</taxon>
        <taxon>Candidatus Methylocalor</taxon>
    </lineage>
</organism>
<dbReference type="InterPro" id="IPR000189">
    <property type="entry name" value="Transglyc_AS"/>
</dbReference>
<dbReference type="EMBL" id="OZ026884">
    <property type="protein sequence ID" value="CAL1239657.1"/>
    <property type="molecule type" value="Genomic_DNA"/>
</dbReference>
<evidence type="ECO:0000259" key="3">
    <source>
        <dbReference type="PROSITE" id="PS51782"/>
    </source>
</evidence>
<dbReference type="InterPro" id="IPR023346">
    <property type="entry name" value="Lysozyme-like_dom_sf"/>
</dbReference>
<dbReference type="InterPro" id="IPR008258">
    <property type="entry name" value="Transglycosylase_SLT_dom_1"/>
</dbReference>
<keyword evidence="5" id="KW-1185">Reference proteome</keyword>
<dbReference type="SMART" id="SM00257">
    <property type="entry name" value="LysM"/>
    <property type="match status" value="1"/>
</dbReference>
<evidence type="ECO:0000313" key="5">
    <source>
        <dbReference type="Proteomes" id="UP001497493"/>
    </source>
</evidence>
<feature type="domain" description="LysM" evidence="3">
    <location>
        <begin position="410"/>
        <end position="454"/>
    </location>
</feature>
<dbReference type="CDD" id="cd16894">
    <property type="entry name" value="MltD-like"/>
    <property type="match status" value="1"/>
</dbReference>
<protein>
    <submittedName>
        <fullName evidence="4">Membrane-bound lytic murein transglycosylase D</fullName>
    </submittedName>
</protein>
<gene>
    <name evidence="4" type="ORF">MECH1_V1_0881</name>
</gene>
<dbReference type="SUPFAM" id="SSF54106">
    <property type="entry name" value="LysM domain"/>
    <property type="match status" value="1"/>
</dbReference>
<dbReference type="Proteomes" id="UP001497493">
    <property type="component" value="Chromosome"/>
</dbReference>
<proteinExistence type="inferred from homology"/>
<dbReference type="SUPFAM" id="SSF53955">
    <property type="entry name" value="Lysozyme-like"/>
    <property type="match status" value="1"/>
</dbReference>